<feature type="domain" description="Glycosyltransferase 2-like" evidence="5">
    <location>
        <begin position="40"/>
        <end position="204"/>
    </location>
</feature>
<dbReference type="SUPFAM" id="SSF53448">
    <property type="entry name" value="Nucleotide-diphospho-sugar transferases"/>
    <property type="match status" value="1"/>
</dbReference>
<keyword evidence="7" id="KW-1185">Reference proteome</keyword>
<dbReference type="PANTHER" id="PTHR43630:SF1">
    <property type="entry name" value="POLY-BETA-1,6-N-ACETYL-D-GLUCOSAMINE SYNTHASE"/>
    <property type="match status" value="1"/>
</dbReference>
<dbReference type="GO" id="GO:0016757">
    <property type="term" value="F:glycosyltransferase activity"/>
    <property type="evidence" value="ECO:0007669"/>
    <property type="project" value="UniProtKB-KW"/>
</dbReference>
<organism evidence="6 7">
    <name type="scientific">Polaribacter pacificus</name>
    <dbReference type="NCBI Taxonomy" id="1775173"/>
    <lineage>
        <taxon>Bacteria</taxon>
        <taxon>Pseudomonadati</taxon>
        <taxon>Bacteroidota</taxon>
        <taxon>Flavobacteriia</taxon>
        <taxon>Flavobacteriales</taxon>
        <taxon>Flavobacteriaceae</taxon>
    </lineage>
</organism>
<evidence type="ECO:0000256" key="3">
    <source>
        <dbReference type="ARBA" id="ARBA00022679"/>
    </source>
</evidence>
<name>A0A917HXD3_9FLAO</name>
<evidence type="ECO:0000256" key="4">
    <source>
        <dbReference type="SAM" id="Phobius"/>
    </source>
</evidence>
<keyword evidence="4" id="KW-0812">Transmembrane</keyword>
<comment type="caution">
    <text evidence="6">The sequence shown here is derived from an EMBL/GenBank/DDBJ whole genome shotgun (WGS) entry which is preliminary data.</text>
</comment>
<dbReference type="PANTHER" id="PTHR43630">
    <property type="entry name" value="POLY-BETA-1,6-N-ACETYL-D-GLUCOSAMINE SYNTHASE"/>
    <property type="match status" value="1"/>
</dbReference>
<feature type="transmembrane region" description="Helical" evidence="4">
    <location>
        <begin position="335"/>
        <end position="354"/>
    </location>
</feature>
<comment type="similarity">
    <text evidence="1">Belongs to the glycosyltransferase 2 family.</text>
</comment>
<keyword evidence="4" id="KW-0472">Membrane</keyword>
<protein>
    <submittedName>
        <fullName evidence="6">Glycosyl transferase</fullName>
    </submittedName>
</protein>
<proteinExistence type="inferred from homology"/>
<accession>A0A917HXD3</accession>
<feature type="transmembrane region" description="Helical" evidence="4">
    <location>
        <begin position="278"/>
        <end position="297"/>
    </location>
</feature>
<keyword evidence="3 6" id="KW-0808">Transferase</keyword>
<keyword evidence="4" id="KW-1133">Transmembrane helix</keyword>
<dbReference type="EMBL" id="BMJW01000001">
    <property type="protein sequence ID" value="GGG96479.1"/>
    <property type="molecule type" value="Genomic_DNA"/>
</dbReference>
<reference evidence="6" key="2">
    <citation type="submission" date="2020-09" db="EMBL/GenBank/DDBJ databases">
        <authorList>
            <person name="Sun Q."/>
            <person name="Zhou Y."/>
        </authorList>
    </citation>
    <scope>NUCLEOTIDE SEQUENCE</scope>
    <source>
        <strain evidence="6">CGMCC 1.15763</strain>
    </source>
</reference>
<evidence type="ECO:0000313" key="6">
    <source>
        <dbReference type="EMBL" id="GGG96479.1"/>
    </source>
</evidence>
<keyword evidence="2" id="KW-0328">Glycosyltransferase</keyword>
<evidence type="ECO:0000256" key="1">
    <source>
        <dbReference type="ARBA" id="ARBA00006739"/>
    </source>
</evidence>
<gene>
    <name evidence="6" type="ORF">GCM10011416_12830</name>
</gene>
<dbReference type="Proteomes" id="UP000633278">
    <property type="component" value="Unassembled WGS sequence"/>
</dbReference>
<dbReference type="AlphaFoldDB" id="A0A917HXD3"/>
<reference evidence="6" key="1">
    <citation type="journal article" date="2014" name="Int. J. Syst. Evol. Microbiol.">
        <title>Complete genome sequence of Corynebacterium casei LMG S-19264T (=DSM 44701T), isolated from a smear-ripened cheese.</title>
        <authorList>
            <consortium name="US DOE Joint Genome Institute (JGI-PGF)"/>
            <person name="Walter F."/>
            <person name="Albersmeier A."/>
            <person name="Kalinowski J."/>
            <person name="Ruckert C."/>
        </authorList>
    </citation>
    <scope>NUCLEOTIDE SEQUENCE</scope>
    <source>
        <strain evidence="6">CGMCC 1.15763</strain>
    </source>
</reference>
<evidence type="ECO:0000259" key="5">
    <source>
        <dbReference type="Pfam" id="PF00535"/>
    </source>
</evidence>
<dbReference type="RefSeq" id="WP_188598437.1">
    <property type="nucleotide sequence ID" value="NZ_BMJW01000001.1"/>
</dbReference>
<dbReference type="InterPro" id="IPR001173">
    <property type="entry name" value="Glyco_trans_2-like"/>
</dbReference>
<dbReference type="Gene3D" id="3.90.550.10">
    <property type="entry name" value="Spore Coat Polysaccharide Biosynthesis Protein SpsA, Chain A"/>
    <property type="match status" value="1"/>
</dbReference>
<evidence type="ECO:0000256" key="2">
    <source>
        <dbReference type="ARBA" id="ARBA00022676"/>
    </source>
</evidence>
<feature type="transmembrane region" description="Helical" evidence="4">
    <location>
        <begin position="303"/>
        <end position="323"/>
    </location>
</feature>
<feature type="transmembrane region" description="Helical" evidence="4">
    <location>
        <begin position="6"/>
        <end position="22"/>
    </location>
</feature>
<sequence length="370" mass="42424">MIVLAIFIGIYCVLIGLLIIGFDRMPYYKFQEQKAQTGFSVIIPFRNEAAHLNDLLKSIQELNYPNEWVEFILVDDASSDQSQEIINSYTIKNLRSIQNKRFSGSPKKDAITTAISEAKHSWIITTDADCTFPKNWLAVYNQYLIENKCNMLVAPVSYHKNKGFFKEFQFVDFLSLQGATVGGFGWQKPFLCNGANLVYKKDVFEQLNGFDTNNTIASGDDFFLLESFLTQDKVKVHYLKSREALVKTNAVDSLKQLINQRVRWAAKSTHYNLVEAKIIGLFVLLANASLLTLPFFILSDLIAMKVSLVLFLCKCSIDLILLFKTAQMMEQKIDFPSYVLSCFLYPFFSCYVVLRATLGNYQWKDRVFKK</sequence>
<dbReference type="Pfam" id="PF00535">
    <property type="entry name" value="Glycos_transf_2"/>
    <property type="match status" value="1"/>
</dbReference>
<evidence type="ECO:0000313" key="7">
    <source>
        <dbReference type="Proteomes" id="UP000633278"/>
    </source>
</evidence>
<dbReference type="InterPro" id="IPR029044">
    <property type="entry name" value="Nucleotide-diphossugar_trans"/>
</dbReference>